<protein>
    <submittedName>
        <fullName evidence="1">Unannotated protein</fullName>
    </submittedName>
</protein>
<gene>
    <name evidence="1" type="ORF">UFOPK2958_00793</name>
</gene>
<evidence type="ECO:0000313" key="1">
    <source>
        <dbReference type="EMBL" id="CAB4785197.1"/>
    </source>
</evidence>
<reference evidence="1" key="1">
    <citation type="submission" date="2020-05" db="EMBL/GenBank/DDBJ databases">
        <authorList>
            <person name="Chiriac C."/>
            <person name="Salcher M."/>
            <person name="Ghai R."/>
            <person name="Kavagutti S V."/>
        </authorList>
    </citation>
    <scope>NUCLEOTIDE SEQUENCE</scope>
</reference>
<proteinExistence type="predicted"/>
<dbReference type="AlphaFoldDB" id="A0A6J6WSD7"/>
<accession>A0A6J6WSD7</accession>
<organism evidence="1">
    <name type="scientific">freshwater metagenome</name>
    <dbReference type="NCBI Taxonomy" id="449393"/>
    <lineage>
        <taxon>unclassified sequences</taxon>
        <taxon>metagenomes</taxon>
        <taxon>ecological metagenomes</taxon>
    </lineage>
</organism>
<name>A0A6J6WSD7_9ZZZZ</name>
<sequence>MPSAAVVGTTSWPKIWVETRRPAWGLVRVLNDCFLRWRPKIRSVMKPSETPALTYLWWIRLVAKRPFKFVTCSGVADSQLIARLTDGQ</sequence>
<dbReference type="EMBL" id="CAFAAB010000080">
    <property type="protein sequence ID" value="CAB4785197.1"/>
    <property type="molecule type" value="Genomic_DNA"/>
</dbReference>